<dbReference type="InterPro" id="IPR014001">
    <property type="entry name" value="Helicase_ATP-bd"/>
</dbReference>
<dbReference type="SUPFAM" id="SSF52540">
    <property type="entry name" value="P-loop containing nucleoside triphosphate hydrolases"/>
    <property type="match status" value="1"/>
</dbReference>
<dbReference type="AlphaFoldDB" id="E9FDJ5"/>
<dbReference type="GO" id="GO:0005737">
    <property type="term" value="C:cytoplasm"/>
    <property type="evidence" value="ECO:0007669"/>
    <property type="project" value="TreeGrafter"/>
</dbReference>
<keyword evidence="1" id="KW-0547">Nucleotide-binding</keyword>
<dbReference type="SMART" id="SM00490">
    <property type="entry name" value="HELICc"/>
    <property type="match status" value="1"/>
</dbReference>
<dbReference type="HOGENOM" id="CLU_002305_1_0_1"/>
<dbReference type="InterPro" id="IPR052431">
    <property type="entry name" value="SKI2_subfamily_helicases"/>
</dbReference>
<proteinExistence type="predicted"/>
<protein>
    <submittedName>
        <fullName evidence="7">DEAD-like helicase</fullName>
    </submittedName>
</protein>
<evidence type="ECO:0000256" key="1">
    <source>
        <dbReference type="ARBA" id="ARBA00022741"/>
    </source>
</evidence>
<evidence type="ECO:0000313" key="8">
    <source>
        <dbReference type="Proteomes" id="UP000002498"/>
    </source>
</evidence>
<dbReference type="PANTHER" id="PTHR44533:SF4">
    <property type="entry name" value="DEAD_H RNA HELICASE, PUTATIVE-RELATED"/>
    <property type="match status" value="1"/>
</dbReference>
<feature type="domain" description="Helicase ATP-binding" evidence="5">
    <location>
        <begin position="260"/>
        <end position="433"/>
    </location>
</feature>
<reference evidence="7 8" key="1">
    <citation type="journal article" date="2011" name="PLoS Genet.">
        <title>Genome sequencing and comparative transcriptomics of the model entomopathogenic fungi Metarhizium anisopliae and M. acridum.</title>
        <authorList>
            <person name="Gao Q."/>
            <person name="Jin K."/>
            <person name="Ying S.H."/>
            <person name="Zhang Y."/>
            <person name="Xiao G."/>
            <person name="Shang Y."/>
            <person name="Duan Z."/>
            <person name="Hu X."/>
            <person name="Xie X.Q."/>
            <person name="Zhou G."/>
            <person name="Peng G."/>
            <person name="Luo Z."/>
            <person name="Huang W."/>
            <person name="Wang B."/>
            <person name="Fang W."/>
            <person name="Wang S."/>
            <person name="Zhong Y."/>
            <person name="Ma L.J."/>
            <person name="St Leger R.J."/>
            <person name="Zhao G.P."/>
            <person name="Pei Y."/>
            <person name="Feng M.G."/>
            <person name="Xia Y."/>
            <person name="Wang C."/>
        </authorList>
    </citation>
    <scope>NUCLEOTIDE SEQUENCE [LARGE SCALE GENOMIC DNA]</scope>
    <source>
        <strain evidence="8">ARSEF 23 / ATCC MYA-3075</strain>
    </source>
</reference>
<gene>
    <name evidence="7" type="ORF">MAA_10344</name>
</gene>
<sequence length="967" mass="107385">MASTIAYSASLTNSSGKAIHPETIVSLSVTERASSESKSKGYGAVDGASQRACHQRKKIGQGSGRQNALEAAQKIQAEKIKGKSIAMTASWNQRCQEFEAELNLDTRCLRVIKYLNGLSNQDMEIIGGETTLYLCNCIVYMLQDAKKRGKRMPEMGLLAICWSKLRELGKLPLSQEGVALFKLLAKVVKLTTEKPPDTSIKGRKLPFVSILPTLGGQLEIPVDPLEFQLSYCGPYLERGFDSSPDARVPFSPDAWQRTVLDAIDANKSLFVVAPTSAGKTFISFYAMKKVLQSNDDDVLVYVAPTKALVNQIAAEVQARFSKAYSTQGKSVWAVHTRDYRINNPTGCQVLITVPHILQIMLLAPSNSKTASSWALRVKRIIFDEVHCIGQSDDGVIWEQLLLLAPCPIIALSATVGNPMEFNDWLRGSEEAKGHDLEMILHPYRYSDLRKFIYHPNMSWVFSGLGPAEGLPIPGLDEGQQKLSPFTNIHPVASLINRNRGTIDDISFEPRDCFILWQCMSKHQSKSLPVNESLDPRNALHDIVTKHDIVKWEAALKQVLLRWMQDPSSPFSSVRNDLQSSIVNRHLSTLDGSPNTASHESNNAVFHPGSEEAGAERGLKSLLIGRCNRECKYHLHHLHGATAERVPGSPNTASHESNNAVFHPGSEEAGLHTLALQVLCDLHCHAALPAILFNYDRRYCEKIVFFVEKKLRLAEVAWKASNSEWRKKLAEFEKWKRTSSKAISKRKERTWSHEAGLCKSNSIKEAANADISVWESFDPEAALEMFSFADRTKLLDSEFEAIVASLKNANLKPGIVDALRRGMGVHHAGMNREYRQVVEILFRKGFLRVVVATGTLALGINMPCKSVVFFGDSVFLTALNYNQAAGRAGRRGFDSLGNVVFVGMNPERVFEIMSSRLPELHGQFPLSTTLVLRLLGLLHSTDNSEYANIFGDDIFCLNAELPSISQVW</sequence>
<keyword evidence="8" id="KW-1185">Reference proteome</keyword>
<dbReference type="OrthoDB" id="2320933at2759"/>
<dbReference type="GO" id="GO:0005524">
    <property type="term" value="F:ATP binding"/>
    <property type="evidence" value="ECO:0007669"/>
    <property type="project" value="UniProtKB-KW"/>
</dbReference>
<dbReference type="Pfam" id="PF26076">
    <property type="entry name" value="WHD_DDX60"/>
    <property type="match status" value="1"/>
</dbReference>
<organism evidence="7 8">
    <name type="scientific">Metarhizium robertsii (strain ARSEF 23 / ATCC MYA-3075)</name>
    <name type="common">Metarhizium anisopliae (strain ARSEF 23)</name>
    <dbReference type="NCBI Taxonomy" id="655844"/>
    <lineage>
        <taxon>Eukaryota</taxon>
        <taxon>Fungi</taxon>
        <taxon>Dikarya</taxon>
        <taxon>Ascomycota</taxon>
        <taxon>Pezizomycotina</taxon>
        <taxon>Sordariomycetes</taxon>
        <taxon>Hypocreomycetidae</taxon>
        <taxon>Hypocreales</taxon>
        <taxon>Clavicipitaceae</taxon>
        <taxon>Metarhizium</taxon>
    </lineage>
</organism>
<evidence type="ECO:0000256" key="3">
    <source>
        <dbReference type="ARBA" id="ARBA00022806"/>
    </source>
</evidence>
<reference evidence="7 8" key="2">
    <citation type="journal article" date="2014" name="Proc. Natl. Acad. Sci. U.S.A.">
        <title>Trajectory and genomic determinants of fungal-pathogen speciation and host adaptation.</title>
        <authorList>
            <person name="Hu X."/>
            <person name="Xiao G."/>
            <person name="Zheng P."/>
            <person name="Shang Y."/>
            <person name="Su Y."/>
            <person name="Zhang X."/>
            <person name="Liu X."/>
            <person name="Zhan S."/>
            <person name="St Leger R.J."/>
            <person name="Wang C."/>
        </authorList>
    </citation>
    <scope>GENOME REANNOTATION</scope>
    <source>
        <strain evidence="8">ARSEF 23 / ATCC MYA-3075</strain>
    </source>
</reference>
<dbReference type="GO" id="GO:0004386">
    <property type="term" value="F:helicase activity"/>
    <property type="evidence" value="ECO:0007669"/>
    <property type="project" value="UniProtKB-KW"/>
</dbReference>
<dbReference type="PANTHER" id="PTHR44533">
    <property type="entry name" value="DEAD/H RNA HELICASE, PUTATIVE-RELATED"/>
    <property type="match status" value="1"/>
</dbReference>
<dbReference type="Pfam" id="PF00271">
    <property type="entry name" value="Helicase_C"/>
    <property type="match status" value="1"/>
</dbReference>
<evidence type="ECO:0000259" key="6">
    <source>
        <dbReference type="PROSITE" id="PS51194"/>
    </source>
</evidence>
<dbReference type="PROSITE" id="PS51194">
    <property type="entry name" value="HELICASE_CTER"/>
    <property type="match status" value="1"/>
</dbReference>
<name>E9FDJ5_METRA</name>
<comment type="caution">
    <text evidence="7">The sequence shown here is derived from an EMBL/GenBank/DDBJ whole genome shotgun (WGS) entry which is preliminary data.</text>
</comment>
<evidence type="ECO:0000256" key="2">
    <source>
        <dbReference type="ARBA" id="ARBA00022801"/>
    </source>
</evidence>
<dbReference type="InterPro" id="IPR059032">
    <property type="entry name" value="WHD_DDX60"/>
</dbReference>
<dbReference type="GO" id="GO:0016787">
    <property type="term" value="F:hydrolase activity"/>
    <property type="evidence" value="ECO:0007669"/>
    <property type="project" value="UniProtKB-KW"/>
</dbReference>
<keyword evidence="4" id="KW-0067">ATP-binding</keyword>
<keyword evidence="2" id="KW-0378">Hydrolase</keyword>
<dbReference type="InterPro" id="IPR011545">
    <property type="entry name" value="DEAD/DEAH_box_helicase_dom"/>
</dbReference>
<dbReference type="EMBL" id="ADNJ02000031">
    <property type="protein sequence ID" value="EFY94192.2"/>
    <property type="molecule type" value="Genomic_DNA"/>
</dbReference>
<dbReference type="RefSeq" id="XP_007826533.2">
    <property type="nucleotide sequence ID" value="XM_007828342.2"/>
</dbReference>
<feature type="domain" description="Helicase C-terminal" evidence="6">
    <location>
        <begin position="783"/>
        <end position="931"/>
    </location>
</feature>
<keyword evidence="3" id="KW-0347">Helicase</keyword>
<dbReference type="Gene3D" id="3.40.50.300">
    <property type="entry name" value="P-loop containing nucleotide triphosphate hydrolases"/>
    <property type="match status" value="2"/>
</dbReference>
<dbReference type="KEGG" id="maj:MAA_10344"/>
<dbReference type="InterPro" id="IPR001650">
    <property type="entry name" value="Helicase_C-like"/>
</dbReference>
<evidence type="ECO:0000313" key="7">
    <source>
        <dbReference type="EMBL" id="EFY94192.2"/>
    </source>
</evidence>
<dbReference type="InterPro" id="IPR027417">
    <property type="entry name" value="P-loop_NTPase"/>
</dbReference>
<dbReference type="SMART" id="SM00487">
    <property type="entry name" value="DEXDc"/>
    <property type="match status" value="1"/>
</dbReference>
<dbReference type="CDD" id="cd18025">
    <property type="entry name" value="DEXHc_DDX60"/>
    <property type="match status" value="1"/>
</dbReference>
<dbReference type="GeneID" id="19264630"/>
<accession>E9FDJ5</accession>
<dbReference type="FunFam" id="3.40.50.300:FF:001039">
    <property type="entry name" value="ATP-dependent RNA helicase DDX60"/>
    <property type="match status" value="1"/>
</dbReference>
<dbReference type="Proteomes" id="UP000002498">
    <property type="component" value="Unassembled WGS sequence"/>
</dbReference>
<dbReference type="PROSITE" id="PS51192">
    <property type="entry name" value="HELICASE_ATP_BIND_1"/>
    <property type="match status" value="1"/>
</dbReference>
<dbReference type="Pfam" id="PF00270">
    <property type="entry name" value="DEAD"/>
    <property type="match status" value="1"/>
</dbReference>
<dbReference type="GO" id="GO:0003676">
    <property type="term" value="F:nucleic acid binding"/>
    <property type="evidence" value="ECO:0007669"/>
    <property type="project" value="InterPro"/>
</dbReference>
<evidence type="ECO:0000259" key="5">
    <source>
        <dbReference type="PROSITE" id="PS51192"/>
    </source>
</evidence>
<evidence type="ECO:0000256" key="4">
    <source>
        <dbReference type="ARBA" id="ARBA00022840"/>
    </source>
</evidence>